<accession>A0A6L9MUZ5</accession>
<comment type="cofactor">
    <cofactor evidence="1">
        <name>Mg(2+)</name>
        <dbReference type="ChEBI" id="CHEBI:18420"/>
    </cofactor>
</comment>
<protein>
    <recommendedName>
        <fullName evidence="2">diguanylate cyclase</fullName>
        <ecNumber evidence="2">2.7.7.65</ecNumber>
    </recommendedName>
</protein>
<dbReference type="InterPro" id="IPR019734">
    <property type="entry name" value="TPR_rpt"/>
</dbReference>
<organism evidence="8 9">
    <name type="scientific">Alteromonas hispanica</name>
    <dbReference type="NCBI Taxonomy" id="315421"/>
    <lineage>
        <taxon>Bacteria</taxon>
        <taxon>Pseudomonadati</taxon>
        <taxon>Pseudomonadota</taxon>
        <taxon>Gammaproteobacteria</taxon>
        <taxon>Alteromonadales</taxon>
        <taxon>Alteromonadaceae</taxon>
        <taxon>Alteromonas/Salinimonas group</taxon>
        <taxon>Alteromonas</taxon>
    </lineage>
</organism>
<dbReference type="InterPro" id="IPR011990">
    <property type="entry name" value="TPR-like_helical_dom_sf"/>
</dbReference>
<dbReference type="Proteomes" id="UP000478837">
    <property type="component" value="Unassembled WGS sequence"/>
</dbReference>
<evidence type="ECO:0000256" key="2">
    <source>
        <dbReference type="ARBA" id="ARBA00012528"/>
    </source>
</evidence>
<dbReference type="FunFam" id="3.30.70.270:FF:000001">
    <property type="entry name" value="Diguanylate cyclase domain protein"/>
    <property type="match status" value="1"/>
</dbReference>
<dbReference type="InterPro" id="IPR050469">
    <property type="entry name" value="Diguanylate_Cyclase"/>
</dbReference>
<dbReference type="SMART" id="SM00267">
    <property type="entry name" value="GGDEF"/>
    <property type="match status" value="1"/>
</dbReference>
<keyword evidence="4" id="KW-0802">TPR repeat</keyword>
<dbReference type="InterPro" id="IPR043128">
    <property type="entry name" value="Rev_trsase/Diguanyl_cyclase"/>
</dbReference>
<keyword evidence="6" id="KW-0472">Membrane</keyword>
<keyword evidence="6" id="KW-0812">Transmembrane</keyword>
<feature type="coiled-coil region" evidence="5">
    <location>
        <begin position="363"/>
        <end position="390"/>
    </location>
</feature>
<keyword evidence="6" id="KW-1133">Transmembrane helix</keyword>
<dbReference type="InterPro" id="IPR029787">
    <property type="entry name" value="Nucleotide_cyclase"/>
</dbReference>
<keyword evidence="9" id="KW-1185">Reference proteome</keyword>
<evidence type="ECO:0000256" key="6">
    <source>
        <dbReference type="SAM" id="Phobius"/>
    </source>
</evidence>
<evidence type="ECO:0000313" key="8">
    <source>
        <dbReference type="EMBL" id="NDW21753.1"/>
    </source>
</evidence>
<dbReference type="Gene3D" id="1.25.40.10">
    <property type="entry name" value="Tetratricopeptide repeat domain"/>
    <property type="match status" value="2"/>
</dbReference>
<dbReference type="EMBL" id="JAAAWP010000005">
    <property type="protein sequence ID" value="NDW21753.1"/>
    <property type="molecule type" value="Genomic_DNA"/>
</dbReference>
<feature type="domain" description="GGDEF" evidence="7">
    <location>
        <begin position="461"/>
        <end position="598"/>
    </location>
</feature>
<dbReference type="GO" id="GO:0052621">
    <property type="term" value="F:diguanylate cyclase activity"/>
    <property type="evidence" value="ECO:0007669"/>
    <property type="project" value="UniProtKB-EC"/>
</dbReference>
<dbReference type="PROSITE" id="PS50005">
    <property type="entry name" value="TPR"/>
    <property type="match status" value="1"/>
</dbReference>
<dbReference type="Pfam" id="PF00990">
    <property type="entry name" value="GGDEF"/>
    <property type="match status" value="1"/>
</dbReference>
<dbReference type="SMART" id="SM00028">
    <property type="entry name" value="TPR"/>
    <property type="match status" value="6"/>
</dbReference>
<dbReference type="SUPFAM" id="SSF55073">
    <property type="entry name" value="Nucleotide cyclase"/>
    <property type="match status" value="1"/>
</dbReference>
<evidence type="ECO:0000256" key="1">
    <source>
        <dbReference type="ARBA" id="ARBA00001946"/>
    </source>
</evidence>
<evidence type="ECO:0000256" key="3">
    <source>
        <dbReference type="ARBA" id="ARBA00034247"/>
    </source>
</evidence>
<evidence type="ECO:0000313" key="9">
    <source>
        <dbReference type="Proteomes" id="UP000478837"/>
    </source>
</evidence>
<dbReference type="RefSeq" id="WP_163111703.1">
    <property type="nucleotide sequence ID" value="NZ_JAAAWP010000005.1"/>
</dbReference>
<dbReference type="SUPFAM" id="SSF48452">
    <property type="entry name" value="TPR-like"/>
    <property type="match status" value="2"/>
</dbReference>
<dbReference type="CDD" id="cd01949">
    <property type="entry name" value="GGDEF"/>
    <property type="match status" value="1"/>
</dbReference>
<dbReference type="Pfam" id="PF13424">
    <property type="entry name" value="TPR_12"/>
    <property type="match status" value="2"/>
</dbReference>
<dbReference type="InterPro" id="IPR000160">
    <property type="entry name" value="GGDEF_dom"/>
</dbReference>
<dbReference type="PANTHER" id="PTHR45138:SF9">
    <property type="entry name" value="DIGUANYLATE CYCLASE DGCM-RELATED"/>
    <property type="match status" value="1"/>
</dbReference>
<feature type="transmembrane region" description="Helical" evidence="6">
    <location>
        <begin position="395"/>
        <end position="416"/>
    </location>
</feature>
<comment type="catalytic activity">
    <reaction evidence="3">
        <text>2 GTP = 3',3'-c-di-GMP + 2 diphosphate</text>
        <dbReference type="Rhea" id="RHEA:24898"/>
        <dbReference type="ChEBI" id="CHEBI:33019"/>
        <dbReference type="ChEBI" id="CHEBI:37565"/>
        <dbReference type="ChEBI" id="CHEBI:58805"/>
        <dbReference type="EC" id="2.7.7.65"/>
    </reaction>
</comment>
<dbReference type="PANTHER" id="PTHR45138">
    <property type="entry name" value="REGULATORY COMPONENTS OF SENSORY TRANSDUCTION SYSTEM"/>
    <property type="match status" value="1"/>
</dbReference>
<gene>
    <name evidence="8" type="ORF">GTW09_09505</name>
</gene>
<evidence type="ECO:0000259" key="7">
    <source>
        <dbReference type="PROSITE" id="PS50887"/>
    </source>
</evidence>
<dbReference type="PROSITE" id="PS50887">
    <property type="entry name" value="GGDEF"/>
    <property type="match status" value="1"/>
</dbReference>
<name>A0A6L9MUZ5_9ALTE</name>
<proteinExistence type="predicted"/>
<dbReference type="Gene3D" id="3.30.70.270">
    <property type="match status" value="1"/>
</dbReference>
<dbReference type="PROSITE" id="PS50293">
    <property type="entry name" value="TPR_REGION"/>
    <property type="match status" value="1"/>
</dbReference>
<dbReference type="EC" id="2.7.7.65" evidence="2"/>
<sequence length="598" mass="67342">MLYRFIVVLVLILPLASAVANEKRIAIIEKQLAVISQESTDRMLLLIELATIYLYKKPALAEQYALEALPITVDKEDDVSRARASRLIGMASMYQGKNDEAFTYLTQAMSVARITKDPHLLSICNRSLGVFYELTVDYDKAMKFYIDALKFAKQSDDITDLAMVYGNLGNVLNSQGDFSEAINYFQKAKDIHKQTNNLEMELNIATGLGISYLKSKQLDKAQEIFESVLANNGVIVNFTYSEASANLAHVYQEKGLHEKAIKMYQHVIEDSKAGSYPQALASAYLGLAGLYETLERFDDALRLYRQGIIKVKNKTSVESEIALYESLAMLQLQLGNYEEAARIQAEYIARRNTIQPVTQSGIIRKLEAQIKSERELIKLQENLIQREREARNASFYLFSAIVISLICAVLFLTLMLRRQKLLRLEQANQLLADTSETDYLTGIGNRRYLERKFTSMQGANIQSAFLLIDIDYFKEINDTYGHDAGDKVLIALTNALQSMCGKGKDNADIFARIGGEEFVIMTFNKEPEAAVDFAESLRERVEGMALPSDCPKGLNLTVSIGVATASMEHAKYDDLYKHSDWALYQAKNRGRNQVALYS</sequence>
<dbReference type="AlphaFoldDB" id="A0A6L9MUZ5"/>
<comment type="caution">
    <text evidence="8">The sequence shown here is derived from an EMBL/GenBank/DDBJ whole genome shotgun (WGS) entry which is preliminary data.</text>
</comment>
<dbReference type="NCBIfam" id="TIGR00254">
    <property type="entry name" value="GGDEF"/>
    <property type="match status" value="1"/>
</dbReference>
<keyword evidence="5" id="KW-0175">Coiled coil</keyword>
<evidence type="ECO:0000256" key="5">
    <source>
        <dbReference type="SAM" id="Coils"/>
    </source>
</evidence>
<feature type="repeat" description="TPR" evidence="4">
    <location>
        <begin position="162"/>
        <end position="195"/>
    </location>
</feature>
<evidence type="ECO:0000256" key="4">
    <source>
        <dbReference type="PROSITE-ProRule" id="PRU00339"/>
    </source>
</evidence>
<reference evidence="8 9" key="1">
    <citation type="submission" date="2020-01" db="EMBL/GenBank/DDBJ databases">
        <title>Genomes of bacteria type strains.</title>
        <authorList>
            <person name="Chen J."/>
            <person name="Zhu S."/>
            <person name="Yang J."/>
        </authorList>
    </citation>
    <scope>NUCLEOTIDE SEQUENCE [LARGE SCALE GENOMIC DNA]</scope>
    <source>
        <strain evidence="8 9">LMG 22958</strain>
    </source>
</reference>